<dbReference type="SUPFAM" id="SSF103473">
    <property type="entry name" value="MFS general substrate transporter"/>
    <property type="match status" value="1"/>
</dbReference>
<evidence type="ECO:0000256" key="4">
    <source>
        <dbReference type="ARBA" id="ARBA00022692"/>
    </source>
</evidence>
<evidence type="ECO:0000256" key="5">
    <source>
        <dbReference type="ARBA" id="ARBA00022989"/>
    </source>
</evidence>
<keyword evidence="4 7" id="KW-0812">Transmembrane</keyword>
<dbReference type="GO" id="GO:0022857">
    <property type="term" value="F:transmembrane transporter activity"/>
    <property type="evidence" value="ECO:0007669"/>
    <property type="project" value="InterPro"/>
</dbReference>
<feature type="transmembrane region" description="Helical" evidence="7">
    <location>
        <begin position="297"/>
        <end position="324"/>
    </location>
</feature>
<feature type="transmembrane region" description="Helical" evidence="7">
    <location>
        <begin position="404"/>
        <end position="424"/>
    </location>
</feature>
<feature type="transmembrane region" description="Helical" evidence="7">
    <location>
        <begin position="12"/>
        <end position="31"/>
    </location>
</feature>
<keyword evidence="2" id="KW-0813">Transport</keyword>
<feature type="transmembrane region" description="Helical" evidence="7">
    <location>
        <begin position="136"/>
        <end position="161"/>
    </location>
</feature>
<evidence type="ECO:0000256" key="6">
    <source>
        <dbReference type="ARBA" id="ARBA00023136"/>
    </source>
</evidence>
<keyword evidence="5 7" id="KW-1133">Transmembrane helix</keyword>
<dbReference type="InterPro" id="IPR020846">
    <property type="entry name" value="MFS_dom"/>
</dbReference>
<dbReference type="InterPro" id="IPR011701">
    <property type="entry name" value="MFS"/>
</dbReference>
<evidence type="ECO:0000313" key="9">
    <source>
        <dbReference type="EMBL" id="SOC38071.1"/>
    </source>
</evidence>
<evidence type="ECO:0000256" key="7">
    <source>
        <dbReference type="SAM" id="Phobius"/>
    </source>
</evidence>
<dbReference type="Gene3D" id="1.20.1720.10">
    <property type="entry name" value="Multidrug resistance protein D"/>
    <property type="match status" value="1"/>
</dbReference>
<dbReference type="OrthoDB" id="9816041at2"/>
<dbReference type="PANTHER" id="PTHR42718">
    <property type="entry name" value="MAJOR FACILITATOR SUPERFAMILY MULTIDRUG TRANSPORTER MFSC"/>
    <property type="match status" value="1"/>
</dbReference>
<accession>A0A285UCN7</accession>
<comment type="subcellular location">
    <subcellularLocation>
        <location evidence="1">Cell membrane</location>
        <topology evidence="1">Multi-pass membrane protein</topology>
    </subcellularLocation>
</comment>
<dbReference type="PROSITE" id="PS50850">
    <property type="entry name" value="MFS"/>
    <property type="match status" value="1"/>
</dbReference>
<feature type="transmembrane region" description="Helical" evidence="7">
    <location>
        <begin position="331"/>
        <end position="351"/>
    </location>
</feature>
<evidence type="ECO:0000313" key="10">
    <source>
        <dbReference type="Proteomes" id="UP000219412"/>
    </source>
</evidence>
<evidence type="ECO:0000259" key="8">
    <source>
        <dbReference type="PROSITE" id="PS50850"/>
    </source>
</evidence>
<keyword evidence="10" id="KW-1185">Reference proteome</keyword>
<dbReference type="RefSeq" id="WP_097038396.1">
    <property type="nucleotide sequence ID" value="NZ_OBQF01000001.1"/>
</dbReference>
<dbReference type="Gene3D" id="1.20.1250.20">
    <property type="entry name" value="MFS general substrate transporter like domains"/>
    <property type="match status" value="1"/>
</dbReference>
<proteinExistence type="predicted"/>
<dbReference type="PRINTS" id="PR01036">
    <property type="entry name" value="TCRTETB"/>
</dbReference>
<dbReference type="Proteomes" id="UP000219412">
    <property type="component" value="Unassembled WGS sequence"/>
</dbReference>
<feature type="transmembrane region" description="Helical" evidence="7">
    <location>
        <begin position="265"/>
        <end position="291"/>
    </location>
</feature>
<dbReference type="EMBL" id="OBQF01000001">
    <property type="protein sequence ID" value="SOC38071.1"/>
    <property type="molecule type" value="Genomic_DNA"/>
</dbReference>
<feature type="transmembrane region" description="Helical" evidence="7">
    <location>
        <begin position="51"/>
        <end position="71"/>
    </location>
</feature>
<dbReference type="NCBIfam" id="TIGR00711">
    <property type="entry name" value="efflux_EmrB"/>
    <property type="match status" value="1"/>
</dbReference>
<feature type="transmembrane region" description="Helical" evidence="7">
    <location>
        <begin position="225"/>
        <end position="244"/>
    </location>
</feature>
<dbReference type="GO" id="GO:0005886">
    <property type="term" value="C:plasma membrane"/>
    <property type="evidence" value="ECO:0007669"/>
    <property type="project" value="UniProtKB-SubCell"/>
</dbReference>
<protein>
    <submittedName>
        <fullName evidence="9">DHA2 family lincomycin resistance protein-like MFS transporter</fullName>
    </submittedName>
</protein>
<name>A0A285UCN7_9STAP</name>
<dbReference type="InterPro" id="IPR036259">
    <property type="entry name" value="MFS_trans_sf"/>
</dbReference>
<feature type="transmembrane region" description="Helical" evidence="7">
    <location>
        <begin position="108"/>
        <end position="129"/>
    </location>
</feature>
<evidence type="ECO:0000256" key="1">
    <source>
        <dbReference type="ARBA" id="ARBA00004651"/>
    </source>
</evidence>
<keyword evidence="6 7" id="KW-0472">Membrane</keyword>
<evidence type="ECO:0000256" key="2">
    <source>
        <dbReference type="ARBA" id="ARBA00022448"/>
    </source>
</evidence>
<dbReference type="PANTHER" id="PTHR42718:SF43">
    <property type="entry name" value="LINCOMYCIN RESISTANCE PROTEIN LMRB"/>
    <property type="match status" value="1"/>
</dbReference>
<keyword evidence="3" id="KW-1003">Cell membrane</keyword>
<evidence type="ECO:0000256" key="3">
    <source>
        <dbReference type="ARBA" id="ARBA00022475"/>
    </source>
</evidence>
<feature type="transmembrane region" description="Helical" evidence="7">
    <location>
        <begin position="167"/>
        <end position="188"/>
    </location>
</feature>
<feature type="domain" description="Major facilitator superfamily (MFS) profile" evidence="8">
    <location>
        <begin position="13"/>
        <end position="467"/>
    </location>
</feature>
<dbReference type="Pfam" id="PF07690">
    <property type="entry name" value="MFS_1"/>
    <property type="match status" value="1"/>
</dbReference>
<gene>
    <name evidence="9" type="ORF">SAMN05878391_0287</name>
</gene>
<feature type="transmembrane region" description="Helical" evidence="7">
    <location>
        <begin position="444"/>
        <end position="462"/>
    </location>
</feature>
<organism evidence="9 10">
    <name type="scientific">Salinicoccus kekensis</name>
    <dbReference type="NCBI Taxonomy" id="714307"/>
    <lineage>
        <taxon>Bacteria</taxon>
        <taxon>Bacillati</taxon>
        <taxon>Bacillota</taxon>
        <taxon>Bacilli</taxon>
        <taxon>Bacillales</taxon>
        <taxon>Staphylococcaceae</taxon>
        <taxon>Salinicoccus</taxon>
    </lineage>
</organism>
<sequence>MDSKVHVKSPKSMALVLMLGAFIGLFGETALNMALTEIMAQFEIGATTAQWLTTGYLLTLAILVPVSALLMKWFTTKQLVIGGLTISLLGALFAAMSLNFPMLMLGRVIQAVGTGILLPVMLSVVMLIFPIHKRGMVMGIMGLVITTAPALGPTLSGIIISTMSWEWIFWFSAVVYVLITLYAFTVISNVSEITKPKIDLASIALSTAGFGGLVFALSTLAEQSITAPVVFIPLIIGIIALIAFGGRQLSMDQPMVDLRVFKRPMFTLGTLIMFLSILIILSTAILLPLYLKGALMFSAMAAGLLMLPGNFMNFILSPVVGGLFDKVGPRVFIITGFVLIVIANFSFLTVLAADTPAWQIVVSFMILFVGLTMTTMPAQTNAMNQLTRDVYADGSAAMNTLNQVAGAVGTAVAITVFTIGQNTFMAGNAAGAPPEMIAAGVKYAFYFITGISIFGLICALFVRSSIDPSPAKVEVVEEKVAEA</sequence>
<feature type="transmembrane region" description="Helical" evidence="7">
    <location>
        <begin position="200"/>
        <end position="219"/>
    </location>
</feature>
<dbReference type="AlphaFoldDB" id="A0A285UCN7"/>
<feature type="transmembrane region" description="Helical" evidence="7">
    <location>
        <begin position="357"/>
        <end position="378"/>
    </location>
</feature>
<feature type="transmembrane region" description="Helical" evidence="7">
    <location>
        <begin position="78"/>
        <end position="96"/>
    </location>
</feature>
<reference evidence="10" key="1">
    <citation type="submission" date="2017-08" db="EMBL/GenBank/DDBJ databases">
        <authorList>
            <person name="Varghese N."/>
            <person name="Submissions S."/>
        </authorList>
    </citation>
    <scope>NUCLEOTIDE SEQUENCE [LARGE SCALE GENOMIC DNA]</scope>
    <source>
        <strain evidence="10">DSM 23173</strain>
    </source>
</reference>
<dbReference type="InterPro" id="IPR004638">
    <property type="entry name" value="EmrB-like"/>
</dbReference>